<evidence type="ECO:0000256" key="1">
    <source>
        <dbReference type="ARBA" id="ARBA00022679"/>
    </source>
</evidence>
<evidence type="ECO:0000259" key="2">
    <source>
        <dbReference type="SMART" id="SM00672"/>
    </source>
</evidence>
<dbReference type="SMART" id="SM00672">
    <property type="entry name" value="CAP10"/>
    <property type="match status" value="1"/>
</dbReference>
<dbReference type="AlphaFoldDB" id="A0A1G7RYQ7"/>
<dbReference type="GO" id="GO:0016740">
    <property type="term" value="F:transferase activity"/>
    <property type="evidence" value="ECO:0007669"/>
    <property type="project" value="UniProtKB-KW"/>
</dbReference>
<dbReference type="Proteomes" id="UP000198641">
    <property type="component" value="Unassembled WGS sequence"/>
</dbReference>
<dbReference type="InterPro" id="IPR051091">
    <property type="entry name" value="O-Glucosyltr/Glycosyltrsf_90"/>
</dbReference>
<dbReference type="InterPro" id="IPR006598">
    <property type="entry name" value="CAP10"/>
</dbReference>
<dbReference type="EMBL" id="FNCI01000005">
    <property type="protein sequence ID" value="SDG15814.1"/>
    <property type="molecule type" value="Genomic_DNA"/>
</dbReference>
<organism evidence="3 4">
    <name type="scientific">Onishia taeanensis</name>
    <dbReference type="NCBI Taxonomy" id="284577"/>
    <lineage>
        <taxon>Bacteria</taxon>
        <taxon>Pseudomonadati</taxon>
        <taxon>Pseudomonadota</taxon>
        <taxon>Gammaproteobacteria</taxon>
        <taxon>Oceanospirillales</taxon>
        <taxon>Halomonadaceae</taxon>
        <taxon>Onishia</taxon>
    </lineage>
</organism>
<feature type="domain" description="Glycosyl transferase CAP10" evidence="2">
    <location>
        <begin position="139"/>
        <end position="343"/>
    </location>
</feature>
<reference evidence="3 4" key="1">
    <citation type="submission" date="2016-10" db="EMBL/GenBank/DDBJ databases">
        <authorList>
            <person name="de Groot N.N."/>
        </authorList>
    </citation>
    <scope>NUCLEOTIDE SEQUENCE [LARGE SCALE GENOMIC DNA]</scope>
    <source>
        <strain evidence="3 4">BH539</strain>
    </source>
</reference>
<dbReference type="RefSeq" id="WP_245696393.1">
    <property type="nucleotide sequence ID" value="NZ_FNCI01000005.1"/>
</dbReference>
<dbReference type="PANTHER" id="PTHR12203">
    <property type="entry name" value="KDEL LYS-ASP-GLU-LEU CONTAINING - RELATED"/>
    <property type="match status" value="1"/>
</dbReference>
<protein>
    <submittedName>
        <fullName evidence="3">Glycosyl transferase family 90</fullName>
    </submittedName>
</protein>
<keyword evidence="1 3" id="KW-0808">Transferase</keyword>
<keyword evidence="4" id="KW-1185">Reference proteome</keyword>
<evidence type="ECO:0000313" key="3">
    <source>
        <dbReference type="EMBL" id="SDG15814.1"/>
    </source>
</evidence>
<dbReference type="Pfam" id="PF05686">
    <property type="entry name" value="Glyco_transf_90"/>
    <property type="match status" value="1"/>
</dbReference>
<dbReference type="STRING" id="284577.SAMN05216571_105109"/>
<gene>
    <name evidence="3" type="ORF">SAMN05216571_105109</name>
</gene>
<name>A0A1G7RYQ7_9GAMM</name>
<proteinExistence type="predicted"/>
<sequence length="357" mass="41491">MRRQDAWRPSDTGASALLSVLAGSNGDVMVRIKTLLAKLHKNAHKFRFYARHATGLLVPAAIQRRRLAGLLAELEGLDEATRQEVETRVNYYNRCDSPFEPGANATTIGDFSRDGSWAYYLDLLRYLRFFPRRLRFRHLFGDIREIPASPTFLKSRPVSGDNQHSVLLKLNSVRHYYVVPDRMPFEAKKDLLVWRGACHRAHRQAFVERFHDHPLCDVGDVRRCARGQPYHRRFMSIGDQLQYKFVLSIEGKDVATNLKWVMASNSLCFMAAPRFETWFMEGLLIPGHHYVQLADDYRDLEEKMAYYRDHPDEARRIIANANAFVAQFENKRRERLISLLVIDKYFARSGQTSVLPW</sequence>
<accession>A0A1G7RYQ7</accession>
<evidence type="ECO:0000313" key="4">
    <source>
        <dbReference type="Proteomes" id="UP000198641"/>
    </source>
</evidence>
<dbReference type="PANTHER" id="PTHR12203:SF35">
    <property type="entry name" value="PROTEIN O-GLUCOSYLTRANSFERASE 1"/>
    <property type="match status" value="1"/>
</dbReference>